<dbReference type="Gene3D" id="2.10.70.100">
    <property type="match status" value="1"/>
</dbReference>
<dbReference type="PROSITE" id="PS50110">
    <property type="entry name" value="RESPONSE_REGULATORY"/>
    <property type="match status" value="1"/>
</dbReference>
<organism evidence="9 10">
    <name type="scientific">Chitinophaga terrae</name>
    <name type="common">ex Kim and Jung 2007</name>
    <dbReference type="NCBI Taxonomy" id="408074"/>
    <lineage>
        <taxon>Bacteria</taxon>
        <taxon>Pseudomonadati</taxon>
        <taxon>Bacteroidota</taxon>
        <taxon>Chitinophagia</taxon>
        <taxon>Chitinophagales</taxon>
        <taxon>Chitinophagaceae</taxon>
        <taxon>Chitinophaga</taxon>
    </lineage>
</organism>
<dbReference type="PANTHER" id="PTHR45339">
    <property type="entry name" value="HYBRID SIGNAL TRANSDUCTION HISTIDINE KINASE J"/>
    <property type="match status" value="1"/>
</dbReference>
<dbReference type="Gene3D" id="3.30.450.20">
    <property type="entry name" value="PAS domain"/>
    <property type="match status" value="2"/>
</dbReference>
<dbReference type="InterPro" id="IPR003594">
    <property type="entry name" value="HATPase_dom"/>
</dbReference>
<dbReference type="InterPro" id="IPR000014">
    <property type="entry name" value="PAS"/>
</dbReference>
<dbReference type="CDD" id="cd00130">
    <property type="entry name" value="PAS"/>
    <property type="match status" value="1"/>
</dbReference>
<dbReference type="InterPro" id="IPR000700">
    <property type="entry name" value="PAS-assoc_C"/>
</dbReference>
<dbReference type="Proteomes" id="UP000199656">
    <property type="component" value="Unassembled WGS sequence"/>
</dbReference>
<dbReference type="CDD" id="cd17546">
    <property type="entry name" value="REC_hyHK_CKI1_RcsC-like"/>
    <property type="match status" value="1"/>
</dbReference>
<dbReference type="Pfam" id="PF00072">
    <property type="entry name" value="Response_reg"/>
    <property type="match status" value="1"/>
</dbReference>
<accession>A0A1H3YQZ4</accession>
<evidence type="ECO:0000256" key="4">
    <source>
        <dbReference type="ARBA" id="ARBA00023012"/>
    </source>
</evidence>
<dbReference type="Gene3D" id="3.40.50.2300">
    <property type="match status" value="1"/>
</dbReference>
<dbReference type="PROSITE" id="PS50109">
    <property type="entry name" value="HIS_KIN"/>
    <property type="match status" value="1"/>
</dbReference>
<dbReference type="SMART" id="SM00086">
    <property type="entry name" value="PAC"/>
    <property type="match status" value="1"/>
</dbReference>
<dbReference type="Pfam" id="PF02518">
    <property type="entry name" value="HATPase_c"/>
    <property type="match status" value="1"/>
</dbReference>
<dbReference type="InterPro" id="IPR035965">
    <property type="entry name" value="PAS-like_dom_sf"/>
</dbReference>
<dbReference type="InterPro" id="IPR036097">
    <property type="entry name" value="HisK_dim/P_sf"/>
</dbReference>
<dbReference type="PANTHER" id="PTHR45339:SF1">
    <property type="entry name" value="HYBRID SIGNAL TRANSDUCTION HISTIDINE KINASE J"/>
    <property type="match status" value="1"/>
</dbReference>
<dbReference type="SUPFAM" id="SSF55785">
    <property type="entry name" value="PYP-like sensor domain (PAS domain)"/>
    <property type="match status" value="1"/>
</dbReference>
<feature type="domain" description="Response regulatory" evidence="7">
    <location>
        <begin position="690"/>
        <end position="804"/>
    </location>
</feature>
<dbReference type="InterPro" id="IPR005467">
    <property type="entry name" value="His_kinase_dom"/>
</dbReference>
<evidence type="ECO:0000313" key="9">
    <source>
        <dbReference type="EMBL" id="SEA13955.1"/>
    </source>
</evidence>
<reference evidence="10" key="1">
    <citation type="submission" date="2016-10" db="EMBL/GenBank/DDBJ databases">
        <authorList>
            <person name="Varghese N."/>
            <person name="Submissions S."/>
        </authorList>
    </citation>
    <scope>NUCLEOTIDE SEQUENCE [LARGE SCALE GENOMIC DNA]</scope>
    <source>
        <strain evidence="10">DSM 23920</strain>
    </source>
</reference>
<dbReference type="Gene3D" id="3.30.565.10">
    <property type="entry name" value="Histidine kinase-like ATPase, C-terminal domain"/>
    <property type="match status" value="1"/>
</dbReference>
<dbReference type="InterPro" id="IPR013655">
    <property type="entry name" value="PAS_fold_3"/>
</dbReference>
<dbReference type="SMART" id="SM00387">
    <property type="entry name" value="HATPase_c"/>
    <property type="match status" value="1"/>
</dbReference>
<dbReference type="InterPro" id="IPR001789">
    <property type="entry name" value="Sig_transdc_resp-reg_receiver"/>
</dbReference>
<feature type="modified residue" description="4-aspartylphosphate" evidence="5">
    <location>
        <position position="739"/>
    </location>
</feature>
<evidence type="ECO:0000256" key="5">
    <source>
        <dbReference type="PROSITE-ProRule" id="PRU00169"/>
    </source>
</evidence>
<dbReference type="GO" id="GO:0000155">
    <property type="term" value="F:phosphorelay sensor kinase activity"/>
    <property type="evidence" value="ECO:0007669"/>
    <property type="project" value="InterPro"/>
</dbReference>
<dbReference type="InterPro" id="IPR011006">
    <property type="entry name" value="CheY-like_superfamily"/>
</dbReference>
<dbReference type="SMART" id="SM00388">
    <property type="entry name" value="HisKA"/>
    <property type="match status" value="1"/>
</dbReference>
<proteinExistence type="predicted"/>
<evidence type="ECO:0000256" key="2">
    <source>
        <dbReference type="ARBA" id="ARBA00012438"/>
    </source>
</evidence>
<keyword evidence="4" id="KW-0902">Two-component regulatory system</keyword>
<keyword evidence="10" id="KW-1185">Reference proteome</keyword>
<dbReference type="PROSITE" id="PS50113">
    <property type="entry name" value="PAC"/>
    <property type="match status" value="1"/>
</dbReference>
<feature type="domain" description="PAC" evidence="8">
    <location>
        <begin position="376"/>
        <end position="428"/>
    </location>
</feature>
<dbReference type="CDD" id="cd16922">
    <property type="entry name" value="HATPase_EvgS-ArcB-TorS-like"/>
    <property type="match status" value="1"/>
</dbReference>
<feature type="domain" description="Histidine kinase" evidence="6">
    <location>
        <begin position="446"/>
        <end position="667"/>
    </location>
</feature>
<evidence type="ECO:0000313" key="10">
    <source>
        <dbReference type="Proteomes" id="UP000199656"/>
    </source>
</evidence>
<evidence type="ECO:0000259" key="8">
    <source>
        <dbReference type="PROSITE" id="PS50113"/>
    </source>
</evidence>
<dbReference type="FunFam" id="3.30.565.10:FF:000010">
    <property type="entry name" value="Sensor histidine kinase RcsC"/>
    <property type="match status" value="1"/>
</dbReference>
<dbReference type="SUPFAM" id="SSF47384">
    <property type="entry name" value="Homodimeric domain of signal transducing histidine kinase"/>
    <property type="match status" value="1"/>
</dbReference>
<dbReference type="EC" id="2.7.13.3" evidence="2"/>
<evidence type="ECO:0000256" key="1">
    <source>
        <dbReference type="ARBA" id="ARBA00000085"/>
    </source>
</evidence>
<dbReference type="Pfam" id="PF00512">
    <property type="entry name" value="HisKA"/>
    <property type="match status" value="1"/>
</dbReference>
<protein>
    <recommendedName>
        <fullName evidence="2">histidine kinase</fullName>
        <ecNumber evidence="2">2.7.13.3</ecNumber>
    </recommendedName>
</protein>
<evidence type="ECO:0000259" key="7">
    <source>
        <dbReference type="PROSITE" id="PS50110"/>
    </source>
</evidence>
<dbReference type="Gene3D" id="1.10.287.130">
    <property type="match status" value="1"/>
</dbReference>
<dbReference type="AlphaFoldDB" id="A0A1H3YQZ4"/>
<dbReference type="SUPFAM" id="SSF55874">
    <property type="entry name" value="ATPase domain of HSP90 chaperone/DNA topoisomerase II/histidine kinase"/>
    <property type="match status" value="1"/>
</dbReference>
<dbReference type="CDD" id="cd00082">
    <property type="entry name" value="HisKA"/>
    <property type="match status" value="1"/>
</dbReference>
<dbReference type="InterPro" id="IPR003661">
    <property type="entry name" value="HisK_dim/P_dom"/>
</dbReference>
<evidence type="ECO:0000256" key="3">
    <source>
        <dbReference type="ARBA" id="ARBA00022553"/>
    </source>
</evidence>
<dbReference type="InterPro" id="IPR036890">
    <property type="entry name" value="HATPase_C_sf"/>
</dbReference>
<dbReference type="SMART" id="SM00448">
    <property type="entry name" value="REC"/>
    <property type="match status" value="1"/>
</dbReference>
<dbReference type="RefSeq" id="WP_089759144.1">
    <property type="nucleotide sequence ID" value="NZ_BKAT01000002.1"/>
</dbReference>
<dbReference type="STRING" id="408074.SAMN05660909_00919"/>
<dbReference type="OrthoDB" id="9811889at2"/>
<sequence>MLATPNMPLQELVMQQQHLLRIIGQIQDDAYWQDDARNSYEHLLHSLMELTGSRYGFIRTVDKALEAPEQTLINISPEKGKEFFSCLQTVVQNKEPLINVLPDSMANSILALPVKFGNEVLSVIGLAGRAGGYNQDTITLLEPLLKLVGRIQQEEKQRKKQAELVRKADKQEEDWNSLMLTLDDIVMEMNEQKIFTNVWCRQDDLLFMPREIFLGKTILEALGEHAKEFDDLADIVLQTGIRQQKIYRDIRPEMEKWYSIKISLFENSVPGPKRLLILIRDVSNFESQKINLKRSQAELKRSNQLLNMCQDMSRMGGWEFNPHTGQIYWTAEIYKLREIPHTYPLSIQADAEFYHPADQAVYEAARDNLLYNYQPYDLELRHISAKGKQTWVRTVGQAILNTDGMVTHLRGIIMDITDKKDAELRLVKAMDDAQKAAQARSEFLSVMSHEIRTPLNAIIGFSGILNNGPTDVQPEIIQNLQFSARHLLGLINDILDFTKMEAGKIELEHIAFNPVDLIQGIARNQQPTAKSKGLKLYTSFDDTIPENVIGDPVRLGQIINNLLDNAIKFTSQGYVSIEVQQETCSHPDSCTLSFTIKDTGIGISEEMQERIFESFVQENSAISRLHGGTGLGLAITRKLVELFNSRIILESKKDEGTTFRFDITFRVPPAKSAIQQKNKTPRHQLLKDKKILIIEDNAINIRILELQLQATGALISSVSNGKIALEKMKEELFDGVILDLHMPEMNGYETIPHIKAYQPDAFIIVLTADIMPEVSKRLSALGVNNLLPKPYAAEDLMQMLQRNIV</sequence>
<dbReference type="InterPro" id="IPR001610">
    <property type="entry name" value="PAC"/>
</dbReference>
<dbReference type="PRINTS" id="PR00344">
    <property type="entry name" value="BCTRLSENSOR"/>
</dbReference>
<dbReference type="InterPro" id="IPR004358">
    <property type="entry name" value="Sig_transdc_His_kin-like_C"/>
</dbReference>
<keyword evidence="3 5" id="KW-0597">Phosphoprotein</keyword>
<comment type="catalytic activity">
    <reaction evidence="1">
        <text>ATP + protein L-histidine = ADP + protein N-phospho-L-histidine.</text>
        <dbReference type="EC" id="2.7.13.3"/>
    </reaction>
</comment>
<dbReference type="Pfam" id="PF08447">
    <property type="entry name" value="PAS_3"/>
    <property type="match status" value="1"/>
</dbReference>
<dbReference type="EMBL" id="FNRL01000003">
    <property type="protein sequence ID" value="SEA13955.1"/>
    <property type="molecule type" value="Genomic_DNA"/>
</dbReference>
<gene>
    <name evidence="9" type="ORF">SAMN05660909_00919</name>
</gene>
<evidence type="ECO:0000259" key="6">
    <source>
        <dbReference type="PROSITE" id="PS50109"/>
    </source>
</evidence>
<dbReference type="SUPFAM" id="SSF52172">
    <property type="entry name" value="CheY-like"/>
    <property type="match status" value="1"/>
</dbReference>
<name>A0A1H3YQZ4_9BACT</name>